<feature type="compositionally biased region" description="Pro residues" evidence="1">
    <location>
        <begin position="486"/>
        <end position="527"/>
    </location>
</feature>
<gene>
    <name evidence="2" type="ORF">GCM10010145_36370</name>
</gene>
<reference evidence="2" key="1">
    <citation type="journal article" date="2014" name="Int. J. Syst. Evol. Microbiol.">
        <title>Complete genome sequence of Corynebacterium casei LMG S-19264T (=DSM 44701T), isolated from a smear-ripened cheese.</title>
        <authorList>
            <consortium name="US DOE Joint Genome Institute (JGI-PGF)"/>
            <person name="Walter F."/>
            <person name="Albersmeier A."/>
            <person name="Kalinowski J."/>
            <person name="Ruckert C."/>
        </authorList>
    </citation>
    <scope>NUCLEOTIDE SEQUENCE</scope>
    <source>
        <strain evidence="2">JCM 3131</strain>
    </source>
</reference>
<accession>A0A918BH07</accession>
<proteinExistence type="predicted"/>
<protein>
    <recommendedName>
        <fullName evidence="4">PE-PGRS family protein</fullName>
    </recommendedName>
</protein>
<evidence type="ECO:0000313" key="2">
    <source>
        <dbReference type="EMBL" id="GGQ63178.1"/>
    </source>
</evidence>
<dbReference type="AlphaFoldDB" id="A0A918BH07"/>
<evidence type="ECO:0000256" key="1">
    <source>
        <dbReference type="SAM" id="MobiDB-lite"/>
    </source>
</evidence>
<evidence type="ECO:0000313" key="3">
    <source>
        <dbReference type="Proteomes" id="UP000620156"/>
    </source>
</evidence>
<feature type="compositionally biased region" description="Low complexity" evidence="1">
    <location>
        <begin position="528"/>
        <end position="545"/>
    </location>
</feature>
<dbReference type="EMBL" id="BMQK01000007">
    <property type="protein sequence ID" value="GGQ63178.1"/>
    <property type="molecule type" value="Genomic_DNA"/>
</dbReference>
<dbReference type="PRINTS" id="PR01217">
    <property type="entry name" value="PRICHEXTENSN"/>
</dbReference>
<dbReference type="RefSeq" id="WP_189217886.1">
    <property type="nucleotide sequence ID" value="NZ_BMQK01000007.1"/>
</dbReference>
<reference evidence="2" key="2">
    <citation type="submission" date="2020-09" db="EMBL/GenBank/DDBJ databases">
        <authorList>
            <person name="Sun Q."/>
            <person name="Ohkuma M."/>
        </authorList>
    </citation>
    <scope>NUCLEOTIDE SEQUENCE</scope>
    <source>
        <strain evidence="2">JCM 3131</strain>
    </source>
</reference>
<dbReference type="Proteomes" id="UP000620156">
    <property type="component" value="Unassembled WGS sequence"/>
</dbReference>
<keyword evidence="3" id="KW-1185">Reference proteome</keyword>
<feature type="compositionally biased region" description="Pro residues" evidence="1">
    <location>
        <begin position="374"/>
        <end position="383"/>
    </location>
</feature>
<feature type="region of interest" description="Disordered" evidence="1">
    <location>
        <begin position="366"/>
        <end position="562"/>
    </location>
</feature>
<feature type="compositionally biased region" description="Low complexity" evidence="1">
    <location>
        <begin position="471"/>
        <end position="485"/>
    </location>
</feature>
<evidence type="ECO:0008006" key="4">
    <source>
        <dbReference type="Google" id="ProtNLM"/>
    </source>
</evidence>
<feature type="compositionally biased region" description="Pro residues" evidence="1">
    <location>
        <begin position="438"/>
        <end position="470"/>
    </location>
</feature>
<comment type="caution">
    <text evidence="2">The sequence shown here is derived from an EMBL/GenBank/DDBJ whole genome shotgun (WGS) entry which is preliminary data.</text>
</comment>
<organism evidence="2 3">
    <name type="scientific">Streptomyces ruber</name>
    <dbReference type="NCBI Taxonomy" id="83378"/>
    <lineage>
        <taxon>Bacteria</taxon>
        <taxon>Bacillati</taxon>
        <taxon>Actinomycetota</taxon>
        <taxon>Actinomycetes</taxon>
        <taxon>Kitasatosporales</taxon>
        <taxon>Streptomycetaceae</taxon>
        <taxon>Streptomyces</taxon>
    </lineage>
</organism>
<name>A0A918BH07_9ACTN</name>
<sequence>MSTFHHRPDWQQSADRHTRLTDPVLTVRQLSRFDLSLKHLVRIDHALVFSTPKGGYEPFLPPRRPTRGEIAKHRYTAVYEVDMGVHPFTETLVLPSDNDAFEFAAEIDVSWQVLDPARFVASGVRDVPALLLGELQQAARPVARRFPREDSAGAERELLKAAGALGPLGAPAGLQVTWGLRLRRNQADIDHQQRLQAIDHSAAEQIRVAEQGMQVDVEMDRRHRQQDALQLGRTMEYGRQQQELVLQQQHWQHEQALLNSGQHHELARLQAQHMLEMQRFEAEKIAFYQWHLQQGGVQAWALHLAQHPDDSHLVMRSMRDDQLRMIQAQMDLVKELLGGNAAEKFELEGPKQLALRTVSDILNQRLPGVSQDPAPLPPGPGLPHAPSTGPETADGHEATPSDGVAAGGGGPAGPTDPDDDDAGAPPASGPGTGFPDPYTVPSPPFPTTPPTAAPAPAPGGPGTPDPPYPAPGTSAAAPGAPGPYAWQPPVPSAPPPPPPPVTAGAPAPYPMPQGAPWAPPAWQPPPGYGTTPTAPPRRNTAPEPAGSADPAGTDGPEEDRRP</sequence>